<feature type="chain" id="PRO_5046565189" evidence="2">
    <location>
        <begin position="27"/>
        <end position="257"/>
    </location>
</feature>
<evidence type="ECO:0000256" key="2">
    <source>
        <dbReference type="SAM" id="SignalP"/>
    </source>
</evidence>
<organism evidence="4 5">
    <name type="scientific">Microvirga terrae</name>
    <dbReference type="NCBI Taxonomy" id="2740529"/>
    <lineage>
        <taxon>Bacteria</taxon>
        <taxon>Pseudomonadati</taxon>
        <taxon>Pseudomonadota</taxon>
        <taxon>Alphaproteobacteria</taxon>
        <taxon>Hyphomicrobiales</taxon>
        <taxon>Methylobacteriaceae</taxon>
        <taxon>Microvirga</taxon>
    </lineage>
</organism>
<accession>A0ABY5RKI1</accession>
<dbReference type="Pfam" id="PF06904">
    <property type="entry name" value="Extensin-like_C"/>
    <property type="match status" value="1"/>
</dbReference>
<evidence type="ECO:0000259" key="3">
    <source>
        <dbReference type="Pfam" id="PF06904"/>
    </source>
</evidence>
<feature type="signal peptide" evidence="2">
    <location>
        <begin position="1"/>
        <end position="26"/>
    </location>
</feature>
<name>A0ABY5RKI1_9HYPH</name>
<feature type="region of interest" description="Disordered" evidence="1">
    <location>
        <begin position="29"/>
        <end position="81"/>
    </location>
</feature>
<proteinExistence type="predicted"/>
<gene>
    <name evidence="4" type="ORF">HPT29_014380</name>
</gene>
<dbReference type="Proteomes" id="UP001017257">
    <property type="component" value="Chromosome"/>
</dbReference>
<keyword evidence="2" id="KW-0732">Signal</keyword>
<sequence length="257" mass="27589">MGLRGRMMGRLASVIGLTVLASAAAAQDLAPPLPPPRPAQSAEPLPPPRPAGPAAAEPEQRAEKVPRNETPLQKADLDGVSDDGCVQRLTQLGLRFEKRPPVKENTCAIDDPVLVSALPGGITVVPASLMNCPVAESISRWMSEVVAPEAERRFQSAPTKLLIGTSYQCRDQRNGQKLSEHAFGNGLDVMGFEFAKRPALTIGSQMEGSSEATFQENVRKAACPIFNTVLGPGSDADHGDHLHLDLRQRKGDYRICQ</sequence>
<evidence type="ECO:0000313" key="5">
    <source>
        <dbReference type="Proteomes" id="UP001017257"/>
    </source>
</evidence>
<dbReference type="RefSeq" id="WP_173946507.1">
    <property type="nucleotide sequence ID" value="NZ_CP102845.1"/>
</dbReference>
<evidence type="ECO:0000256" key="1">
    <source>
        <dbReference type="SAM" id="MobiDB-lite"/>
    </source>
</evidence>
<dbReference type="InterPro" id="IPR009683">
    <property type="entry name" value="Extensin-like_C"/>
</dbReference>
<evidence type="ECO:0000313" key="4">
    <source>
        <dbReference type="EMBL" id="UVF17726.1"/>
    </source>
</evidence>
<reference evidence="4" key="1">
    <citation type="submission" date="2022-08" db="EMBL/GenBank/DDBJ databases">
        <title>Microvirga terrae sp. nov., isolated from soil.</title>
        <authorList>
            <person name="Kim K.H."/>
            <person name="Seo Y.L."/>
            <person name="Kim J.M."/>
            <person name="Lee J.K."/>
            <person name="Han D.M."/>
            <person name="Jeon C.O."/>
        </authorList>
    </citation>
    <scope>NUCLEOTIDE SEQUENCE</scope>
    <source>
        <strain evidence="4">R24</strain>
    </source>
</reference>
<feature type="compositionally biased region" description="Pro residues" evidence="1">
    <location>
        <begin position="31"/>
        <end position="51"/>
    </location>
</feature>
<feature type="compositionally biased region" description="Basic and acidic residues" evidence="1">
    <location>
        <begin position="58"/>
        <end position="67"/>
    </location>
</feature>
<keyword evidence="5" id="KW-1185">Reference proteome</keyword>
<feature type="domain" description="Extensin-like C-terminal" evidence="3">
    <location>
        <begin position="85"/>
        <end position="257"/>
    </location>
</feature>
<dbReference type="EMBL" id="CP102845">
    <property type="protein sequence ID" value="UVF17726.1"/>
    <property type="molecule type" value="Genomic_DNA"/>
</dbReference>
<protein>
    <submittedName>
        <fullName evidence="4">Extensin family protein</fullName>
    </submittedName>
</protein>